<dbReference type="InterPro" id="IPR029071">
    <property type="entry name" value="Ubiquitin-like_domsf"/>
</dbReference>
<dbReference type="SMART" id="SM00213">
    <property type="entry name" value="UBQ"/>
    <property type="match status" value="5"/>
</dbReference>
<dbReference type="CDD" id="cd01803">
    <property type="entry name" value="Ubl_ubiquitin"/>
    <property type="match status" value="4"/>
</dbReference>
<dbReference type="InterPro" id="IPR050158">
    <property type="entry name" value="Ubiquitin_ubiquitin-like"/>
</dbReference>
<dbReference type="Proteomes" id="UP000289340">
    <property type="component" value="Chromosome 20"/>
</dbReference>
<feature type="domain" description="Ubiquitin-like" evidence="8">
    <location>
        <begin position="524"/>
        <end position="599"/>
    </location>
</feature>
<dbReference type="AlphaFoldDB" id="A0A445F4X8"/>
<gene>
    <name evidence="9" type="ORF">D0Y65_054082</name>
</gene>
<name>A0A445F4X8_GLYSO</name>
<feature type="domain" description="Ubiquitin-like" evidence="8">
    <location>
        <begin position="600"/>
        <end position="675"/>
    </location>
</feature>
<comment type="caution">
    <text evidence="9">The sequence shown here is derived from an EMBL/GenBank/DDBJ whole genome shotgun (WGS) entry which is preliminary data.</text>
</comment>
<reference evidence="9 10" key="1">
    <citation type="submission" date="2018-09" db="EMBL/GenBank/DDBJ databases">
        <title>A high-quality reference genome of wild soybean provides a powerful tool to mine soybean genomes.</title>
        <authorList>
            <person name="Xie M."/>
            <person name="Chung C.Y.L."/>
            <person name="Li M.-W."/>
            <person name="Wong F.-L."/>
            <person name="Chan T.-F."/>
            <person name="Lam H.-M."/>
        </authorList>
    </citation>
    <scope>NUCLEOTIDE SEQUENCE [LARGE SCALE GENOMIC DNA]</scope>
    <source>
        <strain evidence="10">cv. W05</strain>
        <tissue evidence="9">Hypocotyl of etiolated seedlings</tissue>
    </source>
</reference>
<keyword evidence="10" id="KW-1185">Reference proteome</keyword>
<comment type="similarity">
    <text evidence="3">Belongs to the ubiquitin family.</text>
</comment>
<evidence type="ECO:0000256" key="1">
    <source>
        <dbReference type="ARBA" id="ARBA00004123"/>
    </source>
</evidence>
<dbReference type="SUPFAM" id="SSF54236">
    <property type="entry name" value="Ubiquitin-like"/>
    <property type="match status" value="5"/>
</dbReference>
<evidence type="ECO:0000313" key="9">
    <source>
        <dbReference type="EMBL" id="RZB43862.1"/>
    </source>
</evidence>
<dbReference type="PROSITE" id="PS00299">
    <property type="entry name" value="UBIQUITIN_1"/>
    <property type="match status" value="4"/>
</dbReference>
<evidence type="ECO:0000256" key="4">
    <source>
        <dbReference type="ARBA" id="ARBA00022490"/>
    </source>
</evidence>
<evidence type="ECO:0000256" key="3">
    <source>
        <dbReference type="ARBA" id="ARBA00008430"/>
    </source>
</evidence>
<evidence type="ECO:0000313" key="10">
    <source>
        <dbReference type="Proteomes" id="UP000289340"/>
    </source>
</evidence>
<dbReference type="GO" id="GO:0005634">
    <property type="term" value="C:nucleus"/>
    <property type="evidence" value="ECO:0007669"/>
    <property type="project" value="UniProtKB-SubCell"/>
</dbReference>
<accession>A0A445F4X8</accession>
<dbReference type="CDD" id="cd17039">
    <property type="entry name" value="Ubl_ubiquitin_like"/>
    <property type="match status" value="1"/>
</dbReference>
<organism evidence="9 10">
    <name type="scientific">Glycine soja</name>
    <name type="common">Wild soybean</name>
    <dbReference type="NCBI Taxonomy" id="3848"/>
    <lineage>
        <taxon>Eukaryota</taxon>
        <taxon>Viridiplantae</taxon>
        <taxon>Streptophyta</taxon>
        <taxon>Embryophyta</taxon>
        <taxon>Tracheophyta</taxon>
        <taxon>Spermatophyta</taxon>
        <taxon>Magnoliopsida</taxon>
        <taxon>eudicotyledons</taxon>
        <taxon>Gunneridae</taxon>
        <taxon>Pentapetalae</taxon>
        <taxon>rosids</taxon>
        <taxon>fabids</taxon>
        <taxon>Fabales</taxon>
        <taxon>Fabaceae</taxon>
        <taxon>Papilionoideae</taxon>
        <taxon>50 kb inversion clade</taxon>
        <taxon>NPAAA clade</taxon>
        <taxon>indigoferoid/millettioid clade</taxon>
        <taxon>Phaseoleae</taxon>
        <taxon>Glycine</taxon>
        <taxon>Glycine subgen. Soja</taxon>
    </lineage>
</organism>
<dbReference type="InterPro" id="IPR019956">
    <property type="entry name" value="Ubiquitin_dom"/>
</dbReference>
<feature type="region of interest" description="Disordered" evidence="7">
    <location>
        <begin position="19"/>
        <end position="42"/>
    </location>
</feature>
<dbReference type="GO" id="GO:0003729">
    <property type="term" value="F:mRNA binding"/>
    <property type="evidence" value="ECO:0007669"/>
    <property type="project" value="UniProtKB-ARBA"/>
</dbReference>
<comment type="subcellular location">
    <subcellularLocation>
        <location evidence="2">Cytoplasm</location>
    </subcellularLocation>
    <subcellularLocation>
        <location evidence="1">Nucleus</location>
    </subcellularLocation>
</comment>
<feature type="domain" description="Ubiquitin-like" evidence="8">
    <location>
        <begin position="372"/>
        <end position="447"/>
    </location>
</feature>
<keyword evidence="6" id="KW-0539">Nucleus</keyword>
<dbReference type="PROSITE" id="PS50053">
    <property type="entry name" value="UBIQUITIN_2"/>
    <property type="match status" value="4"/>
</dbReference>
<evidence type="ECO:0000256" key="7">
    <source>
        <dbReference type="SAM" id="MobiDB-lite"/>
    </source>
</evidence>
<proteinExistence type="inferred from homology"/>
<dbReference type="Gene3D" id="3.10.20.90">
    <property type="entry name" value="Phosphatidylinositol 3-kinase Catalytic Subunit, Chain A, domain 1"/>
    <property type="match status" value="5"/>
</dbReference>
<dbReference type="PRINTS" id="PR00348">
    <property type="entry name" value="UBIQUITIN"/>
</dbReference>
<keyword evidence="4" id="KW-0963">Cytoplasm</keyword>
<dbReference type="InterPro" id="IPR000626">
    <property type="entry name" value="Ubiquitin-like_dom"/>
</dbReference>
<dbReference type="EMBL" id="QZWG01000020">
    <property type="protein sequence ID" value="RZB43862.1"/>
    <property type="molecule type" value="Genomic_DNA"/>
</dbReference>
<dbReference type="PANTHER" id="PTHR10666">
    <property type="entry name" value="UBIQUITIN"/>
    <property type="match status" value="1"/>
</dbReference>
<dbReference type="FunFam" id="3.10.20.90:FF:000016">
    <property type="entry name" value="Polyubiquitin 3"/>
    <property type="match status" value="4"/>
</dbReference>
<keyword evidence="5" id="KW-1017">Isopeptide bond</keyword>
<protein>
    <submittedName>
        <fullName evidence="9">Polyubiquitin</fullName>
    </submittedName>
</protein>
<feature type="domain" description="Ubiquitin-like" evidence="8">
    <location>
        <begin position="448"/>
        <end position="523"/>
    </location>
</feature>
<sequence length="676" mass="76717">MDEVSELPPRLRWRRQALEKKKKGMSDLVAAPEKTQPTNEWSPPEWTTIVLEVKVPACKERIPIEMDVNDTVLKLKEKVLEQKEMYPVPVERVVLQTHKTHVELLDQQLLNDCPVFDFPSNEIDVYLKPPQRPPRPVVLKVTVLPLNSKEKIEMEVKAEDKVAVLREKLELVHRTVRFRLPTRGRYFFVHKLSLMDESISFRCHNVRNGDSIGTYWATDHNDVAKEDDDNDVDTIADFRQWIVGPVSTSDAPLATGWAQYNNDVVTDKAKLEGECDSVKITKPPTTTQIAILNFLEGLSENASNTKYYPCHRHQVTPYMNTRHNMTGEGFHTLCYKTPHTPPPSFAVQFQYIPFSLCISLPLPSRSVSNCLMQIFVKTLTGKTITLEVESSDTIDNVKAKIQDKEGIPPDQQRLIFAGKQLEDGRTLADYNIQKESTLHLVLRLRGGMQIFVKTLTGKTITLEVESSDTIDNVKAKIQDKEGIPPDQQRLIFAGKQLEDGRTLADYNIQKESTLHLVLRLRGGMQIFVKTLTGKTITLEVESSDTIDNVKAKIQDKEGIPPDQQRLIFAGKQLEDGRTLADYNIQKESTLHLVLRLRGGMQIFVKTLTGKTITLEVESSDTIDNVKAKIQDKEGIPPDQQRLIFAGKQLEDGRTLADYNIQKESTLHLVLRLRGGF</sequence>
<evidence type="ECO:0000256" key="6">
    <source>
        <dbReference type="ARBA" id="ARBA00023242"/>
    </source>
</evidence>
<evidence type="ECO:0000259" key="8">
    <source>
        <dbReference type="PROSITE" id="PS50053"/>
    </source>
</evidence>
<dbReference type="Pfam" id="PF00240">
    <property type="entry name" value="ubiquitin"/>
    <property type="match status" value="4"/>
</dbReference>
<evidence type="ECO:0000256" key="5">
    <source>
        <dbReference type="ARBA" id="ARBA00022499"/>
    </source>
</evidence>
<dbReference type="GO" id="GO:0005737">
    <property type="term" value="C:cytoplasm"/>
    <property type="evidence" value="ECO:0007669"/>
    <property type="project" value="UniProtKB-SubCell"/>
</dbReference>
<dbReference type="InterPro" id="IPR019954">
    <property type="entry name" value="Ubiquitin_CS"/>
</dbReference>
<evidence type="ECO:0000256" key="2">
    <source>
        <dbReference type="ARBA" id="ARBA00004496"/>
    </source>
</evidence>